<dbReference type="RefSeq" id="WP_067594716.1">
    <property type="nucleotide sequence ID" value="NZ_JABMCZ010000003.1"/>
</dbReference>
<evidence type="ECO:0000313" key="2">
    <source>
        <dbReference type="Proteomes" id="UP000076512"/>
    </source>
</evidence>
<dbReference type="OrthoDB" id="4466740at2"/>
<accession>A0A164K0F1</accession>
<sequence>MSDLEADLDTLHRLGGTLAGHADAIGQIKVSATVTMADSPVQELSTQVGDAVSKAFGFLGGNIRQMSDATQTSAKSYAEVEQVFADRLRRYTSGEQPR</sequence>
<proteinExistence type="predicted"/>
<dbReference type="EMBL" id="LWGR01000013">
    <property type="protein sequence ID" value="KZM70903.1"/>
    <property type="molecule type" value="Genomic_DNA"/>
</dbReference>
<gene>
    <name evidence="1" type="ORF">AWN90_40980</name>
</gene>
<organism evidence="1 2">
    <name type="scientific">Nocardia terpenica</name>
    <dbReference type="NCBI Taxonomy" id="455432"/>
    <lineage>
        <taxon>Bacteria</taxon>
        <taxon>Bacillati</taxon>
        <taxon>Actinomycetota</taxon>
        <taxon>Actinomycetes</taxon>
        <taxon>Mycobacteriales</taxon>
        <taxon>Nocardiaceae</taxon>
        <taxon>Nocardia</taxon>
    </lineage>
</organism>
<keyword evidence="2" id="KW-1185">Reference proteome</keyword>
<dbReference type="STRING" id="455432.AWN90_40980"/>
<evidence type="ECO:0000313" key="1">
    <source>
        <dbReference type="EMBL" id="KZM70903.1"/>
    </source>
</evidence>
<name>A0A164K0F1_9NOCA</name>
<comment type="caution">
    <text evidence="1">The sequence shown here is derived from an EMBL/GenBank/DDBJ whole genome shotgun (WGS) entry which is preliminary data.</text>
</comment>
<protein>
    <submittedName>
        <fullName evidence="1">Uncharacterized protein</fullName>
    </submittedName>
</protein>
<reference evidence="1 2" key="1">
    <citation type="submission" date="2016-04" db="EMBL/GenBank/DDBJ databases">
        <authorList>
            <person name="Evans L.H."/>
            <person name="Alamgir A."/>
            <person name="Owens N."/>
            <person name="Weber N.D."/>
            <person name="Virtaneva K."/>
            <person name="Barbian K."/>
            <person name="Babar A."/>
            <person name="Rosenke K."/>
        </authorList>
    </citation>
    <scope>NUCLEOTIDE SEQUENCE [LARGE SCALE GENOMIC DNA]</scope>
    <source>
        <strain evidence="1 2">IFM 0406</strain>
    </source>
</reference>
<dbReference type="Proteomes" id="UP000076512">
    <property type="component" value="Unassembled WGS sequence"/>
</dbReference>
<dbReference type="AlphaFoldDB" id="A0A164K0F1"/>